<organism evidence="2 3">
    <name type="scientific">Mycolicibacterium parafortuitum</name>
    <name type="common">Mycobacterium parafortuitum</name>
    <dbReference type="NCBI Taxonomy" id="39692"/>
    <lineage>
        <taxon>Bacteria</taxon>
        <taxon>Bacillati</taxon>
        <taxon>Actinomycetota</taxon>
        <taxon>Actinomycetes</taxon>
        <taxon>Mycobacteriales</taxon>
        <taxon>Mycobacteriaceae</taxon>
        <taxon>Mycolicibacterium</taxon>
    </lineage>
</organism>
<dbReference type="AlphaFoldDB" id="A0A375YDM8"/>
<protein>
    <submittedName>
        <fullName evidence="2">Uncharacterized protein</fullName>
    </submittedName>
</protein>
<name>A0A375YDM8_MYCPF</name>
<reference evidence="2 3" key="1">
    <citation type="submission" date="2018-05" db="EMBL/GenBank/DDBJ databases">
        <authorList>
            <consortium name="IHU Genomes"/>
        </authorList>
    </citation>
    <scope>NUCLEOTIDE SEQUENCE [LARGE SCALE GENOMIC DNA]</scope>
    <source>
        <strain evidence="2 3">P7335</strain>
    </source>
</reference>
<feature type="region of interest" description="Disordered" evidence="1">
    <location>
        <begin position="15"/>
        <end position="35"/>
    </location>
</feature>
<proteinExistence type="predicted"/>
<dbReference type="Proteomes" id="UP000252008">
    <property type="component" value="Unassembled WGS sequence"/>
</dbReference>
<sequence>MLADVVVVPHDLASDCQARQHHKDQHGRGDDHAPTRRGARWGFLGLRHNTFGGVAFRIERRRAACRGVRRGRLVVVAGHRARQDRLGLAVVVVDDVGHHHGDVVGTAAAQGQFDEAVGALGDIGDLQRLGDGVLADRVGEPVRAQQVAVAGAGLPHDQRRLDLVAGQRAHDQRPLRMAVGLLGGDPALVDQGLDERVVLGDLGEFAVAQQVAAGVADVHQPEPVAGEQDRRQRGAHALELGVLLDVRGDRGVAVAHRGVELTEQVSAGLVVVEVCQRGDHQLRGDLTCGVAAHAVGQRQQPGPRVDGVLVVGAHQPPVATGCISKNECHGRNSITVLPIRTGVPIGTRTAVVTFALSRYVPLVDPRSSTYHSGPRGESRAWRVEA</sequence>
<gene>
    <name evidence="2" type="ORF">MPP7335_00977</name>
</gene>
<accession>A0A375YDM8</accession>
<dbReference type="EMBL" id="UEGS01000001">
    <property type="protein sequence ID" value="SRX79242.1"/>
    <property type="molecule type" value="Genomic_DNA"/>
</dbReference>
<keyword evidence="3" id="KW-1185">Reference proteome</keyword>
<evidence type="ECO:0000313" key="2">
    <source>
        <dbReference type="EMBL" id="SRX79242.1"/>
    </source>
</evidence>
<evidence type="ECO:0000313" key="3">
    <source>
        <dbReference type="Proteomes" id="UP000252008"/>
    </source>
</evidence>
<evidence type="ECO:0000256" key="1">
    <source>
        <dbReference type="SAM" id="MobiDB-lite"/>
    </source>
</evidence>